<evidence type="ECO:0000313" key="1">
    <source>
        <dbReference type="EMBL" id="MBW90967.1"/>
    </source>
</evidence>
<reference evidence="1" key="1">
    <citation type="submission" date="2018-02" db="EMBL/GenBank/DDBJ databases">
        <title>Rhizophora mucronata_Transcriptome.</title>
        <authorList>
            <person name="Meera S.P."/>
            <person name="Sreeshan A."/>
            <person name="Augustine A."/>
        </authorList>
    </citation>
    <scope>NUCLEOTIDE SEQUENCE</scope>
    <source>
        <tissue evidence="1">Leaf</tissue>
    </source>
</reference>
<dbReference type="AlphaFoldDB" id="A0A2P2JC25"/>
<protein>
    <submittedName>
        <fullName evidence="1">Uncharacterized protein</fullName>
    </submittedName>
</protein>
<proteinExistence type="predicted"/>
<name>A0A2P2JC25_RHIMU</name>
<organism evidence="1">
    <name type="scientific">Rhizophora mucronata</name>
    <name type="common">Asiatic mangrove</name>
    <dbReference type="NCBI Taxonomy" id="61149"/>
    <lineage>
        <taxon>Eukaryota</taxon>
        <taxon>Viridiplantae</taxon>
        <taxon>Streptophyta</taxon>
        <taxon>Embryophyta</taxon>
        <taxon>Tracheophyta</taxon>
        <taxon>Spermatophyta</taxon>
        <taxon>Magnoliopsida</taxon>
        <taxon>eudicotyledons</taxon>
        <taxon>Gunneridae</taxon>
        <taxon>Pentapetalae</taxon>
        <taxon>rosids</taxon>
        <taxon>fabids</taxon>
        <taxon>Malpighiales</taxon>
        <taxon>Rhizophoraceae</taxon>
        <taxon>Rhizophora</taxon>
    </lineage>
</organism>
<accession>A0A2P2JC25</accession>
<sequence>MENEAKCLNLICFPVSSASVRGLGHTMCILFCFLLDCRH</sequence>
<dbReference type="EMBL" id="GGEC01010484">
    <property type="protein sequence ID" value="MBW90967.1"/>
    <property type="molecule type" value="Transcribed_RNA"/>
</dbReference>